<dbReference type="SUPFAM" id="SSF140459">
    <property type="entry name" value="PE/PPE dimer-like"/>
    <property type="match status" value="1"/>
</dbReference>
<dbReference type="Pfam" id="PF00823">
    <property type="entry name" value="PPE"/>
    <property type="match status" value="1"/>
</dbReference>
<organism evidence="3 4">
    <name type="scientific">Mycobacterium kubicae</name>
    <dbReference type="NCBI Taxonomy" id="120959"/>
    <lineage>
        <taxon>Bacteria</taxon>
        <taxon>Bacillati</taxon>
        <taxon>Actinomycetota</taxon>
        <taxon>Actinomycetes</taxon>
        <taxon>Mycobacteriales</taxon>
        <taxon>Mycobacteriaceae</taxon>
        <taxon>Mycobacterium</taxon>
        <taxon>Mycobacterium simiae complex</taxon>
    </lineage>
</organism>
<feature type="domain" description="PPE" evidence="2">
    <location>
        <begin position="3"/>
        <end position="162"/>
    </location>
</feature>
<dbReference type="PANTHER" id="PTHR46766">
    <property type="entry name" value="GLUTAMINE-RICH PROTEIN 2"/>
    <property type="match status" value="1"/>
</dbReference>
<reference evidence="3" key="1">
    <citation type="submission" date="2020-11" db="EMBL/GenBank/DDBJ databases">
        <title>Intraspecies plasmid and genomic variation of Mycobacterium kubicae revealed by the complete genome sequences of two clinical isolates.</title>
        <authorList>
            <person name="Hendrix J.R."/>
            <person name="Epperson L.E."/>
            <person name="Honda J.R."/>
            <person name="Strong M."/>
        </authorList>
    </citation>
    <scope>NUCLEOTIDE SEQUENCE</scope>
    <source>
        <strain evidence="3">JCM 13573</strain>
    </source>
</reference>
<gene>
    <name evidence="3" type="ORF">I2456_06275</name>
</gene>
<evidence type="ECO:0000313" key="3">
    <source>
        <dbReference type="EMBL" id="QPI39100.1"/>
    </source>
</evidence>
<dbReference type="AlphaFoldDB" id="A0AAX1JEU1"/>
<dbReference type="RefSeq" id="WP_068159129.1">
    <property type="nucleotide sequence ID" value="NZ_BLKU01000002.1"/>
</dbReference>
<evidence type="ECO:0000313" key="4">
    <source>
        <dbReference type="Proteomes" id="UP000663583"/>
    </source>
</evidence>
<dbReference type="Proteomes" id="UP000663583">
    <property type="component" value="Chromosome"/>
</dbReference>
<name>A0AAX1JEU1_9MYCO</name>
<dbReference type="InterPro" id="IPR000030">
    <property type="entry name" value="PPE_dom"/>
</dbReference>
<dbReference type="PANTHER" id="PTHR46766:SF1">
    <property type="entry name" value="GLUTAMINE-RICH PROTEIN 2"/>
    <property type="match status" value="1"/>
</dbReference>
<dbReference type="Gene3D" id="1.20.1260.20">
    <property type="entry name" value="PPE superfamily"/>
    <property type="match status" value="1"/>
</dbReference>
<sequence>MEFITLPPEITSALIHSGPGAESLIAASDAWERLATELEESTRLYSPVLATLAEGWSGPSAAVMTDAVAPYLAWLQTTAQQCQQLSASAQAATAAFASTLASVVPPSVVTANRTQLAQLLATNQFGKNLPAIAQTEEQYENMWVNNSAAMSRYQTATQQALALPQFTSPPAITDPAGTNRQAAAVSAAAAPAASAGAAAAPAEAVSPLDSLFQAFGVGFNPNSGWFGLANTYANQFLSSGFPINLLSYLAQNTSAQALQSVAPEIGEGLSEGEAALGDTVASLSRAVGAAEPTAALGVGVSMGNLTAPPAVVGLLPAAQTPVQLASAATPLAAGDAGFPMLPPLMPPPISAGSGWRKRKQQKYEDLAMGMELKGTFMPRPPSAG</sequence>
<evidence type="ECO:0000256" key="1">
    <source>
        <dbReference type="ARBA" id="ARBA00010652"/>
    </source>
</evidence>
<protein>
    <submittedName>
        <fullName evidence="3">PPE family protein</fullName>
    </submittedName>
</protein>
<dbReference type="KEGG" id="mku:I2456_06275"/>
<evidence type="ECO:0000259" key="2">
    <source>
        <dbReference type="Pfam" id="PF00823"/>
    </source>
</evidence>
<comment type="similarity">
    <text evidence="1">Belongs to the mycobacterial PPE family.</text>
</comment>
<accession>A0AAX1JEU1</accession>
<proteinExistence type="inferred from homology"/>
<dbReference type="InterPro" id="IPR038332">
    <property type="entry name" value="PPE_sf"/>
</dbReference>
<dbReference type="EMBL" id="CP065047">
    <property type="protein sequence ID" value="QPI39100.1"/>
    <property type="molecule type" value="Genomic_DNA"/>
</dbReference>
<dbReference type="GO" id="GO:0052572">
    <property type="term" value="P:response to host immune response"/>
    <property type="evidence" value="ECO:0007669"/>
    <property type="project" value="TreeGrafter"/>
</dbReference>